<comment type="subcellular location">
    <subcellularLocation>
        <location evidence="2">Cell inner membrane</location>
        <topology evidence="2">Multi-pass membrane protein</topology>
    </subcellularLocation>
</comment>
<dbReference type="AlphaFoldDB" id="D4ZJV2"/>
<feature type="transmembrane region" description="Helical" evidence="11">
    <location>
        <begin position="246"/>
        <end position="272"/>
    </location>
</feature>
<evidence type="ECO:0000256" key="5">
    <source>
        <dbReference type="ARBA" id="ARBA00022475"/>
    </source>
</evidence>
<dbReference type="PANTHER" id="PTHR43702">
    <property type="entry name" value="L-FUCOSE-PROTON SYMPORTER"/>
    <property type="match status" value="1"/>
</dbReference>
<evidence type="ECO:0000256" key="8">
    <source>
        <dbReference type="ARBA" id="ARBA00022692"/>
    </source>
</evidence>
<dbReference type="GO" id="GO:1904659">
    <property type="term" value="P:D-glucose transmembrane transport"/>
    <property type="evidence" value="ECO:0007669"/>
    <property type="project" value="InterPro"/>
</dbReference>
<keyword evidence="5" id="KW-1003">Cell membrane</keyword>
<feature type="transmembrane region" description="Helical" evidence="11">
    <location>
        <begin position="157"/>
        <end position="177"/>
    </location>
</feature>
<protein>
    <submittedName>
        <fullName evidence="13">Glucose/galactose transporter</fullName>
    </submittedName>
</protein>
<feature type="transmembrane region" description="Helical" evidence="11">
    <location>
        <begin position="284"/>
        <end position="302"/>
    </location>
</feature>
<keyword evidence="8 11" id="KW-0812">Transmembrane</keyword>
<dbReference type="PANTHER" id="PTHR43702:SF3">
    <property type="entry name" value="PROTEIN TSGA"/>
    <property type="match status" value="1"/>
</dbReference>
<dbReference type="InterPro" id="IPR020846">
    <property type="entry name" value="MFS_dom"/>
</dbReference>
<evidence type="ECO:0000313" key="13">
    <source>
        <dbReference type="EMBL" id="BAJ01951.1"/>
    </source>
</evidence>
<dbReference type="KEGG" id="svo:SVI_1980"/>
<evidence type="ECO:0000256" key="11">
    <source>
        <dbReference type="SAM" id="Phobius"/>
    </source>
</evidence>
<keyword evidence="10 11" id="KW-0472">Membrane</keyword>
<feature type="transmembrane region" description="Helical" evidence="11">
    <location>
        <begin position="314"/>
        <end position="331"/>
    </location>
</feature>
<feature type="transmembrane region" description="Helical" evidence="11">
    <location>
        <begin position="23"/>
        <end position="45"/>
    </location>
</feature>
<feature type="transmembrane region" description="Helical" evidence="11">
    <location>
        <begin position="197"/>
        <end position="216"/>
    </location>
</feature>
<evidence type="ECO:0000256" key="6">
    <source>
        <dbReference type="ARBA" id="ARBA00022519"/>
    </source>
</evidence>
<feature type="transmembrane region" description="Helical" evidence="11">
    <location>
        <begin position="90"/>
        <end position="108"/>
    </location>
</feature>
<dbReference type="GO" id="GO:0055056">
    <property type="term" value="F:D-glucose transmembrane transporter activity"/>
    <property type="evidence" value="ECO:0007669"/>
    <property type="project" value="InterPro"/>
</dbReference>
<comment type="function">
    <text evidence="1">Intake of glucose and galactose.</text>
</comment>
<evidence type="ECO:0000256" key="10">
    <source>
        <dbReference type="ARBA" id="ARBA00023136"/>
    </source>
</evidence>
<evidence type="ECO:0000256" key="7">
    <source>
        <dbReference type="ARBA" id="ARBA00022597"/>
    </source>
</evidence>
<evidence type="ECO:0000259" key="12">
    <source>
        <dbReference type="PROSITE" id="PS50850"/>
    </source>
</evidence>
<dbReference type="EMBL" id="AP011177">
    <property type="protein sequence ID" value="BAJ01951.1"/>
    <property type="molecule type" value="Genomic_DNA"/>
</dbReference>
<dbReference type="Gene3D" id="1.20.1250.20">
    <property type="entry name" value="MFS general substrate transporter like domains"/>
    <property type="match status" value="2"/>
</dbReference>
<reference evidence="14" key="1">
    <citation type="journal article" date="2010" name="Mol. Biosyst.">
        <title>Complete genome sequence and comparative analysis of Shewanella violacea, a psychrophilic and piezophilic bacterium from deep sea floor sediments.</title>
        <authorList>
            <person name="Aono E."/>
            <person name="Baba T."/>
            <person name="Ara T."/>
            <person name="Nishi T."/>
            <person name="Nakamichi T."/>
            <person name="Inamoto E."/>
            <person name="Toyonaga H."/>
            <person name="Hasegawa M."/>
            <person name="Takai Y."/>
            <person name="Okumura Y."/>
            <person name="Baba M."/>
            <person name="Tomita M."/>
            <person name="Kato C."/>
            <person name="Oshima T."/>
            <person name="Nakasone K."/>
            <person name="Mori H."/>
        </authorList>
    </citation>
    <scope>NUCLEOTIDE SEQUENCE [LARGE SCALE GENOMIC DNA]</scope>
    <source>
        <strain evidence="14">JCM 10179 / CIP 106290 / LMG 19151 / DSS12</strain>
    </source>
</reference>
<dbReference type="GO" id="GO:0005354">
    <property type="term" value="F:galactose transmembrane transporter activity"/>
    <property type="evidence" value="ECO:0007669"/>
    <property type="project" value="InterPro"/>
</dbReference>
<keyword evidence="6" id="KW-0997">Cell inner membrane</keyword>
<keyword evidence="7" id="KW-0762">Sugar transport</keyword>
<dbReference type="HOGENOM" id="CLU_028452_2_2_6"/>
<gene>
    <name evidence="13" type="primary">gluP-3</name>
    <name evidence="13" type="ordered locus">SVI_1980</name>
</gene>
<dbReference type="Pfam" id="PF07690">
    <property type="entry name" value="MFS_1"/>
    <property type="match status" value="1"/>
</dbReference>
<feature type="transmembrane region" description="Helical" evidence="11">
    <location>
        <begin position="57"/>
        <end position="78"/>
    </location>
</feature>
<evidence type="ECO:0000256" key="9">
    <source>
        <dbReference type="ARBA" id="ARBA00022989"/>
    </source>
</evidence>
<dbReference type="InterPro" id="IPR005964">
    <property type="entry name" value="Glc/Gal_transptr_bac"/>
</dbReference>
<evidence type="ECO:0000313" key="14">
    <source>
        <dbReference type="Proteomes" id="UP000002350"/>
    </source>
</evidence>
<evidence type="ECO:0000256" key="3">
    <source>
        <dbReference type="ARBA" id="ARBA00009120"/>
    </source>
</evidence>
<dbReference type="eggNOG" id="COG0738">
    <property type="taxonomic scope" value="Bacteria"/>
</dbReference>
<feature type="transmembrane region" description="Helical" evidence="11">
    <location>
        <begin position="114"/>
        <end position="136"/>
    </location>
</feature>
<dbReference type="InterPro" id="IPR050375">
    <property type="entry name" value="MFS_TsgA-like"/>
</dbReference>
<dbReference type="Proteomes" id="UP000002350">
    <property type="component" value="Chromosome"/>
</dbReference>
<dbReference type="RefSeq" id="WP_013051256.1">
    <property type="nucleotide sequence ID" value="NC_014012.1"/>
</dbReference>
<comment type="similarity">
    <text evidence="3">Belongs to the major facilitator superfamily. FHS transporter (TC 2.A.1.7) family.</text>
</comment>
<evidence type="ECO:0000256" key="1">
    <source>
        <dbReference type="ARBA" id="ARBA00003321"/>
    </source>
</evidence>
<organism evidence="13 14">
    <name type="scientific">Shewanella violacea (strain JCM 10179 / CIP 106290 / LMG 19151 / DSS12)</name>
    <dbReference type="NCBI Taxonomy" id="637905"/>
    <lineage>
        <taxon>Bacteria</taxon>
        <taxon>Pseudomonadati</taxon>
        <taxon>Pseudomonadota</taxon>
        <taxon>Gammaproteobacteria</taxon>
        <taxon>Alteromonadales</taxon>
        <taxon>Shewanellaceae</taxon>
        <taxon>Shewanella</taxon>
    </lineage>
</organism>
<keyword evidence="4" id="KW-0813">Transport</keyword>
<keyword evidence="9 11" id="KW-1133">Transmembrane helix</keyword>
<sequence>MASSYNPEIATGLGEKPQENYRFALISLTSLFFMWGFITCLNDILIPHLKAVFSLNYTQAMLIQFCFFGAYFLVSLPAGKLVKRLGYQKGIVTGLVVASLGCALFYPAAEFATYGLFLGALFVLASGITLLQVAANPYVNSMGSSETASSRLNLTQAFNALGTTVAPFFGAVLILSVASSAASDLVNTQAEAEVVKLPYLLLSGILASLALIFSKLKLPKIEAHMADDTSQISYKGKTSALQSTHLVLGAVCLFVYVGAEVSIGSFLVSFLGESHIAGLKEADAAHYIAYYWGGAMIGRFIGSVVMQKIAAGKMLAFNALMAALLVAVAMTSSGSMAMWAILAVGLFNSIMFPTIFSLALRDLGPHTSQGSGMLCLAIVGGAILPLLQGITADAFSIQQAFFLPIICYGYIFFYGAKGSKM</sequence>
<accession>D4ZJV2</accession>
<proteinExistence type="inferred from homology"/>
<feature type="transmembrane region" description="Helical" evidence="11">
    <location>
        <begin position="372"/>
        <end position="391"/>
    </location>
</feature>
<dbReference type="SUPFAM" id="SSF103473">
    <property type="entry name" value="MFS general substrate transporter"/>
    <property type="match status" value="1"/>
</dbReference>
<evidence type="ECO:0000256" key="2">
    <source>
        <dbReference type="ARBA" id="ARBA00004429"/>
    </source>
</evidence>
<name>D4ZJV2_SHEVD</name>
<dbReference type="InterPro" id="IPR036259">
    <property type="entry name" value="MFS_trans_sf"/>
</dbReference>
<dbReference type="STRING" id="637905.SVI_1980"/>
<dbReference type="PROSITE" id="PS50850">
    <property type="entry name" value="MFS"/>
    <property type="match status" value="1"/>
</dbReference>
<dbReference type="InterPro" id="IPR011701">
    <property type="entry name" value="MFS"/>
</dbReference>
<dbReference type="GO" id="GO:0005886">
    <property type="term" value="C:plasma membrane"/>
    <property type="evidence" value="ECO:0007669"/>
    <property type="project" value="UniProtKB-SubCell"/>
</dbReference>
<feature type="transmembrane region" description="Helical" evidence="11">
    <location>
        <begin position="397"/>
        <end position="416"/>
    </location>
</feature>
<feature type="transmembrane region" description="Helical" evidence="11">
    <location>
        <begin position="337"/>
        <end position="360"/>
    </location>
</feature>
<feature type="domain" description="Major facilitator superfamily (MFS) profile" evidence="12">
    <location>
        <begin position="24"/>
        <end position="421"/>
    </location>
</feature>
<dbReference type="NCBIfam" id="TIGR01272">
    <property type="entry name" value="gluP"/>
    <property type="match status" value="1"/>
</dbReference>
<dbReference type="OrthoDB" id="9795150at2"/>
<evidence type="ECO:0000256" key="4">
    <source>
        <dbReference type="ARBA" id="ARBA00022448"/>
    </source>
</evidence>
<dbReference type="CDD" id="cd17394">
    <property type="entry name" value="MFS_FucP_like"/>
    <property type="match status" value="1"/>
</dbReference>
<keyword evidence="14" id="KW-1185">Reference proteome</keyword>